<evidence type="ECO:0000313" key="2">
    <source>
        <dbReference type="EMBL" id="KAJ1218218.1"/>
    </source>
</evidence>
<keyword evidence="3" id="KW-1185">Reference proteome</keyword>
<proteinExistence type="predicted"/>
<dbReference type="AlphaFoldDB" id="A0AAV7WYQ7"/>
<comment type="caution">
    <text evidence="2">The sequence shown here is derived from an EMBL/GenBank/DDBJ whole genome shotgun (WGS) entry which is preliminary data.</text>
</comment>
<evidence type="ECO:0000256" key="1">
    <source>
        <dbReference type="SAM" id="MobiDB-lite"/>
    </source>
</evidence>
<sequence length="89" mass="10074">MTPHPSRAQGFMLEALEKPQWQAASTAKDVANQYAGDDTVTDYEEESLEEEELVEEEAPGGEEERWWSQGEGGHVEVRYSHQHVTSILQ</sequence>
<reference evidence="2" key="1">
    <citation type="journal article" date="2022" name="bioRxiv">
        <title>Sequencing and chromosome-scale assembly of the giantPleurodeles waltlgenome.</title>
        <authorList>
            <person name="Brown T."/>
            <person name="Elewa A."/>
            <person name="Iarovenko S."/>
            <person name="Subramanian E."/>
            <person name="Araus A.J."/>
            <person name="Petzold A."/>
            <person name="Susuki M."/>
            <person name="Suzuki K.-i.T."/>
            <person name="Hayashi T."/>
            <person name="Toyoda A."/>
            <person name="Oliveira C."/>
            <person name="Osipova E."/>
            <person name="Leigh N.D."/>
            <person name="Simon A."/>
            <person name="Yun M.H."/>
        </authorList>
    </citation>
    <scope>NUCLEOTIDE SEQUENCE</scope>
    <source>
        <strain evidence="2">20211129_DDA</strain>
        <tissue evidence="2">Liver</tissue>
    </source>
</reference>
<organism evidence="2 3">
    <name type="scientific">Pleurodeles waltl</name>
    <name type="common">Iberian ribbed newt</name>
    <dbReference type="NCBI Taxonomy" id="8319"/>
    <lineage>
        <taxon>Eukaryota</taxon>
        <taxon>Metazoa</taxon>
        <taxon>Chordata</taxon>
        <taxon>Craniata</taxon>
        <taxon>Vertebrata</taxon>
        <taxon>Euteleostomi</taxon>
        <taxon>Amphibia</taxon>
        <taxon>Batrachia</taxon>
        <taxon>Caudata</taxon>
        <taxon>Salamandroidea</taxon>
        <taxon>Salamandridae</taxon>
        <taxon>Pleurodelinae</taxon>
        <taxon>Pleurodeles</taxon>
    </lineage>
</organism>
<accession>A0AAV7WYQ7</accession>
<evidence type="ECO:0000313" key="3">
    <source>
        <dbReference type="Proteomes" id="UP001066276"/>
    </source>
</evidence>
<gene>
    <name evidence="2" type="ORF">NDU88_005801</name>
</gene>
<feature type="compositionally biased region" description="Acidic residues" evidence="1">
    <location>
        <begin position="50"/>
        <end position="61"/>
    </location>
</feature>
<feature type="region of interest" description="Disordered" evidence="1">
    <location>
        <begin position="50"/>
        <end position="69"/>
    </location>
</feature>
<dbReference type="Proteomes" id="UP001066276">
    <property type="component" value="Chromosome 1_1"/>
</dbReference>
<dbReference type="EMBL" id="JANPWB010000001">
    <property type="protein sequence ID" value="KAJ1218218.1"/>
    <property type="molecule type" value="Genomic_DNA"/>
</dbReference>
<name>A0AAV7WYQ7_PLEWA</name>
<protein>
    <submittedName>
        <fullName evidence="2">Uncharacterized protein</fullName>
    </submittedName>
</protein>